<name>A0A225VH96_9STRA</name>
<dbReference type="OrthoDB" id="123591at2759"/>
<proteinExistence type="predicted"/>
<dbReference type="STRING" id="4795.A0A225VH96"/>
<gene>
    <name evidence="1" type="ORF">PHMEG_00023993</name>
</gene>
<protein>
    <submittedName>
        <fullName evidence="1">Uncharacterized protein</fullName>
    </submittedName>
</protein>
<organism evidence="1 2">
    <name type="scientific">Phytophthora megakarya</name>
    <dbReference type="NCBI Taxonomy" id="4795"/>
    <lineage>
        <taxon>Eukaryota</taxon>
        <taxon>Sar</taxon>
        <taxon>Stramenopiles</taxon>
        <taxon>Oomycota</taxon>
        <taxon>Peronosporomycetes</taxon>
        <taxon>Peronosporales</taxon>
        <taxon>Peronosporaceae</taxon>
        <taxon>Phytophthora</taxon>
    </lineage>
</organism>
<evidence type="ECO:0000313" key="2">
    <source>
        <dbReference type="Proteomes" id="UP000198211"/>
    </source>
</evidence>
<comment type="caution">
    <text evidence="1">The sequence shown here is derived from an EMBL/GenBank/DDBJ whole genome shotgun (WGS) entry which is preliminary data.</text>
</comment>
<dbReference type="AlphaFoldDB" id="A0A225VH96"/>
<evidence type="ECO:0000313" key="1">
    <source>
        <dbReference type="EMBL" id="OWZ04157.1"/>
    </source>
</evidence>
<sequence length="156" mass="18041">MVNAYISHKEACNLSSTPAMKRGEWYNVLHKQLLQLDSFARKPEPQTERKKSFQTTFYCDKCSIDERSATCVQKEDESTAIWHENFECVLTIPSTLGKRVVLRRPGKKPGVRKETRWELIREEECEADDELRLGSDGRSNATLSLIRRNAMSYVLL</sequence>
<dbReference type="Proteomes" id="UP000198211">
    <property type="component" value="Unassembled WGS sequence"/>
</dbReference>
<accession>A0A225VH96</accession>
<dbReference type="EMBL" id="NBNE01005121">
    <property type="protein sequence ID" value="OWZ04157.1"/>
    <property type="molecule type" value="Genomic_DNA"/>
</dbReference>
<keyword evidence="2" id="KW-1185">Reference proteome</keyword>
<reference evidence="2" key="1">
    <citation type="submission" date="2017-03" db="EMBL/GenBank/DDBJ databases">
        <title>Phytopthora megakarya and P. palmivora, two closely related causual agents of cacao black pod achieved similar genome size and gene model numbers by different mechanisms.</title>
        <authorList>
            <person name="Ali S."/>
            <person name="Shao J."/>
            <person name="Larry D.J."/>
            <person name="Kronmiller B."/>
            <person name="Shen D."/>
            <person name="Strem M.D."/>
            <person name="Melnick R.L."/>
            <person name="Guiltinan M.J."/>
            <person name="Tyler B.M."/>
            <person name="Meinhardt L.W."/>
            <person name="Bailey B.A."/>
        </authorList>
    </citation>
    <scope>NUCLEOTIDE SEQUENCE [LARGE SCALE GENOMIC DNA]</scope>
    <source>
        <strain evidence="2">zdho120</strain>
    </source>
</reference>